<proteinExistence type="predicted"/>
<feature type="region of interest" description="Disordered" evidence="1">
    <location>
        <begin position="48"/>
        <end position="74"/>
    </location>
</feature>
<accession>A0ABX9K263</accession>
<evidence type="ECO:0000256" key="1">
    <source>
        <dbReference type="SAM" id="MobiDB-lite"/>
    </source>
</evidence>
<organism evidence="2 3">
    <name type="scientific">Archangium gephyra</name>
    <dbReference type="NCBI Taxonomy" id="48"/>
    <lineage>
        <taxon>Bacteria</taxon>
        <taxon>Pseudomonadati</taxon>
        <taxon>Myxococcota</taxon>
        <taxon>Myxococcia</taxon>
        <taxon>Myxococcales</taxon>
        <taxon>Cystobacterineae</taxon>
        <taxon>Archangiaceae</taxon>
        <taxon>Archangium</taxon>
    </lineage>
</organism>
<evidence type="ECO:0000313" key="3">
    <source>
        <dbReference type="Proteomes" id="UP000256345"/>
    </source>
</evidence>
<sequence>MAVGALSSGCIELPDKLFSCSTDGDCEGVGRDGTAYVCRDTLCVQPGPGPVPDSGTDGGGDGGNDAGPDAGPVACPDEPALMPCTSDGGWCWDNPLASGSGLRAIRGRSESDILAVGENGVVLSWDGTCWNRSRAGKQSQTLSGIWPAPGPGWQVVGINGTLLRSEDGGWVEDKLGTVTLRDISGGSDGSAFAVGSSGTLHRFVDGGWGTQSSGTSVNLTAVAAVSRNEAWAFAENGDILSYDPTFGWNRESASGVALTGAVRHPDGKPLAVGTGFLVRWVGGLTPGWRKSGIGPSTTRLNGIWHDSGRTWIVGEPGSIYQEDGGTEPSGTAQVLNSVWSQGEKAWAVGESGVIVQRTGSSWAEAPGGVVRTVHGLWSSSDGLWAVGDRGLIMRRVGGRWSTVAPPEQNVFRDVWGSGNVLWVLGESGRVYAYRDGRWTTELPGDTLTALWGVGPEQVWGVGPGGVIRRRNANGTWDTEPLNGGSSFGFNAIWGSSATELWAVGTGGNVYRRDPACTAVSCTWLKQTVTPATTAGFNDVWGTPSGKVWAVAGGGDIYHYNGSTWTNQPISGGNPGLLALTGRSESELWAVGANGSVVTGDGNTWTLQIVTGGRALGTVVVAGDTVWAGGLDGTIIKHQ</sequence>
<feature type="compositionally biased region" description="Gly residues" evidence="1">
    <location>
        <begin position="56"/>
        <end position="65"/>
    </location>
</feature>
<name>A0ABX9K263_9BACT</name>
<comment type="caution">
    <text evidence="2">The sequence shown here is derived from an EMBL/GenBank/DDBJ whole genome shotgun (WGS) entry which is preliminary data.</text>
</comment>
<evidence type="ECO:0000313" key="2">
    <source>
        <dbReference type="EMBL" id="REG31987.1"/>
    </source>
</evidence>
<dbReference type="Proteomes" id="UP000256345">
    <property type="component" value="Unassembled WGS sequence"/>
</dbReference>
<dbReference type="EMBL" id="QUMU01000005">
    <property type="protein sequence ID" value="REG31987.1"/>
    <property type="molecule type" value="Genomic_DNA"/>
</dbReference>
<keyword evidence="3" id="KW-1185">Reference proteome</keyword>
<protein>
    <submittedName>
        <fullName evidence="2">Photosystem II stability/assembly factor-like uncharacterized protein</fullName>
    </submittedName>
</protein>
<gene>
    <name evidence="2" type="ORF">ATI61_105314</name>
</gene>
<reference evidence="2 3" key="1">
    <citation type="submission" date="2018-08" db="EMBL/GenBank/DDBJ databases">
        <title>Genomic Encyclopedia of Archaeal and Bacterial Type Strains, Phase II (KMG-II): from individual species to whole genera.</title>
        <authorList>
            <person name="Goeker M."/>
        </authorList>
    </citation>
    <scope>NUCLEOTIDE SEQUENCE [LARGE SCALE GENOMIC DNA]</scope>
    <source>
        <strain evidence="2 3">DSM 2261</strain>
    </source>
</reference>